<sequence length="106" mass="12478">MDTEQALIKVTDSSQLELDKPDEDHHRAKRRDLGVIDNLNDYDQEMLLSFAIDNFLQGDTYYYEIRKSTVPCKQKPLLDLLVSLHNFGVLMVVKANYFRDLRRPFE</sequence>
<gene>
    <name evidence="1" type="ORF">Fot_20700</name>
</gene>
<name>A0ABD1USQ9_9LAMI</name>
<dbReference type="EMBL" id="JBFOLJ010000006">
    <property type="protein sequence ID" value="KAL2528099.1"/>
    <property type="molecule type" value="Genomic_DNA"/>
</dbReference>
<organism evidence="1 2">
    <name type="scientific">Forsythia ovata</name>
    <dbReference type="NCBI Taxonomy" id="205694"/>
    <lineage>
        <taxon>Eukaryota</taxon>
        <taxon>Viridiplantae</taxon>
        <taxon>Streptophyta</taxon>
        <taxon>Embryophyta</taxon>
        <taxon>Tracheophyta</taxon>
        <taxon>Spermatophyta</taxon>
        <taxon>Magnoliopsida</taxon>
        <taxon>eudicotyledons</taxon>
        <taxon>Gunneridae</taxon>
        <taxon>Pentapetalae</taxon>
        <taxon>asterids</taxon>
        <taxon>lamiids</taxon>
        <taxon>Lamiales</taxon>
        <taxon>Oleaceae</taxon>
        <taxon>Forsythieae</taxon>
        <taxon>Forsythia</taxon>
    </lineage>
</organism>
<reference evidence="2" key="1">
    <citation type="submission" date="2024-07" db="EMBL/GenBank/DDBJ databases">
        <title>Two chromosome-level genome assemblies of Korean endemic species Abeliophyllum distichum and Forsythia ovata (Oleaceae).</title>
        <authorList>
            <person name="Jang H."/>
        </authorList>
    </citation>
    <scope>NUCLEOTIDE SEQUENCE [LARGE SCALE GENOMIC DNA]</scope>
</reference>
<keyword evidence="2" id="KW-1185">Reference proteome</keyword>
<proteinExistence type="predicted"/>
<dbReference type="Proteomes" id="UP001604277">
    <property type="component" value="Unassembled WGS sequence"/>
</dbReference>
<evidence type="ECO:0000313" key="2">
    <source>
        <dbReference type="Proteomes" id="UP001604277"/>
    </source>
</evidence>
<comment type="caution">
    <text evidence="1">The sequence shown here is derived from an EMBL/GenBank/DDBJ whole genome shotgun (WGS) entry which is preliminary data.</text>
</comment>
<dbReference type="AlphaFoldDB" id="A0ABD1USQ9"/>
<accession>A0ABD1USQ9</accession>
<evidence type="ECO:0000313" key="1">
    <source>
        <dbReference type="EMBL" id="KAL2528099.1"/>
    </source>
</evidence>
<protein>
    <submittedName>
        <fullName evidence="1">Uncharacterized protein</fullName>
    </submittedName>
</protein>